<dbReference type="EMBL" id="JAPZBQ010000006">
    <property type="protein sequence ID" value="KAJ5322797.1"/>
    <property type="molecule type" value="Genomic_DNA"/>
</dbReference>
<comment type="caution">
    <text evidence="4">The sequence shown here is derived from an EMBL/GenBank/DDBJ whole genome shotgun (WGS) entry which is preliminary data.</text>
</comment>
<dbReference type="GO" id="GO:0005524">
    <property type="term" value="F:ATP binding"/>
    <property type="evidence" value="ECO:0007669"/>
    <property type="project" value="UniProtKB-UniRule"/>
</dbReference>
<evidence type="ECO:0000256" key="1">
    <source>
        <dbReference type="PROSITE-ProRule" id="PRU00409"/>
    </source>
</evidence>
<gene>
    <name evidence="4" type="ORF">N7452_011086</name>
</gene>
<dbReference type="GO" id="GO:0046872">
    <property type="term" value="F:metal ion binding"/>
    <property type="evidence" value="ECO:0007669"/>
    <property type="project" value="InterPro"/>
</dbReference>
<proteinExistence type="predicted"/>
<keyword evidence="2" id="KW-1133">Transmembrane helix</keyword>
<dbReference type="SUPFAM" id="SSF56059">
    <property type="entry name" value="Glutathione synthetase ATP-binding domain-like"/>
    <property type="match status" value="1"/>
</dbReference>
<accession>A0A9W9Q3Q9</accession>
<dbReference type="PROSITE" id="PS50975">
    <property type="entry name" value="ATP_GRASP"/>
    <property type="match status" value="1"/>
</dbReference>
<keyword evidence="1" id="KW-0067">ATP-binding</keyword>
<feature type="domain" description="ATP-grasp" evidence="3">
    <location>
        <begin position="187"/>
        <end position="398"/>
    </location>
</feature>
<dbReference type="Gene3D" id="3.30.470.20">
    <property type="entry name" value="ATP-grasp fold, B domain"/>
    <property type="match status" value="1"/>
</dbReference>
<protein>
    <recommendedName>
        <fullName evidence="3">ATP-grasp domain-containing protein</fullName>
    </recommendedName>
</protein>
<feature type="transmembrane region" description="Helical" evidence="2">
    <location>
        <begin position="17"/>
        <end position="39"/>
    </location>
</feature>
<keyword evidence="2" id="KW-0812">Transmembrane</keyword>
<name>A0A9W9Q3Q9_PENBR</name>
<keyword evidence="2" id="KW-0472">Membrane</keyword>
<reference evidence="4" key="1">
    <citation type="submission" date="2022-12" db="EMBL/GenBank/DDBJ databases">
        <authorList>
            <person name="Petersen C."/>
        </authorList>
    </citation>
    <scope>NUCLEOTIDE SEQUENCE</scope>
    <source>
        <strain evidence="4">IBT 35673</strain>
    </source>
</reference>
<dbReference type="AlphaFoldDB" id="A0A9W9Q3Q9"/>
<evidence type="ECO:0000313" key="5">
    <source>
        <dbReference type="Proteomes" id="UP001147695"/>
    </source>
</evidence>
<sequence>MDSPRSLFFARHVPKNILLLFLSLISLPITALLIFYSVLLGPSSKNGTSKTPRVDGSPRKTILVTGVSMTKGLTITRLLAQHTSHHIIAADTELLYFTSPGRYSRSIAKFHRLDSPQNGNPVPYIKSLLQVLKSERVDLWISCSSVIGAVEDGQVMKTAQKTLGDTFKAIQFDEEAVAKLHEKDALTDYIRSLGLIVPESHRCTSVPQVENILHDTSKQNKMSNHSKRFILKPIGVDDKARAQMMTLLPFAQDQEFDTASYLSSLNISPSNPFILQQFITGAEYCTHSLVIQGKVKAFVSCPSSDMLMHYEALPEDSVLNQRMLEFTQKVAENEGEGFSGHLSFDFIAEGEGTGLKIYPIECNPRAHTAVVLFRETEKMADAYLSCFDLSASTQSVIIPKKPTYGFYWIGHDVVTLLLVPLLALLCGKGKFEDVTKNAKTFWHHVTRWKDGTFGIWDPWPFFVLYHVYWPVRFCDSLVKGQSWSRINVSTTKMFES</sequence>
<evidence type="ECO:0000313" key="4">
    <source>
        <dbReference type="EMBL" id="KAJ5322797.1"/>
    </source>
</evidence>
<dbReference type="Proteomes" id="UP001147695">
    <property type="component" value="Unassembled WGS sequence"/>
</dbReference>
<reference evidence="4" key="2">
    <citation type="journal article" date="2023" name="IMA Fungus">
        <title>Comparative genomic study of the Penicillium genus elucidates a diverse pangenome and 15 lateral gene transfer events.</title>
        <authorList>
            <person name="Petersen C."/>
            <person name="Sorensen T."/>
            <person name="Nielsen M.R."/>
            <person name="Sondergaard T.E."/>
            <person name="Sorensen J.L."/>
            <person name="Fitzpatrick D.A."/>
            <person name="Frisvad J.C."/>
            <person name="Nielsen K.L."/>
        </authorList>
    </citation>
    <scope>NUCLEOTIDE SEQUENCE</scope>
    <source>
        <strain evidence="4">IBT 35673</strain>
    </source>
</reference>
<evidence type="ECO:0000259" key="3">
    <source>
        <dbReference type="PROSITE" id="PS50975"/>
    </source>
</evidence>
<dbReference type="InterPro" id="IPR011761">
    <property type="entry name" value="ATP-grasp"/>
</dbReference>
<evidence type="ECO:0000256" key="2">
    <source>
        <dbReference type="SAM" id="Phobius"/>
    </source>
</evidence>
<keyword evidence="1" id="KW-0547">Nucleotide-binding</keyword>
<organism evidence="4 5">
    <name type="scientific">Penicillium brevicompactum</name>
    <dbReference type="NCBI Taxonomy" id="5074"/>
    <lineage>
        <taxon>Eukaryota</taxon>
        <taxon>Fungi</taxon>
        <taxon>Dikarya</taxon>
        <taxon>Ascomycota</taxon>
        <taxon>Pezizomycotina</taxon>
        <taxon>Eurotiomycetes</taxon>
        <taxon>Eurotiomycetidae</taxon>
        <taxon>Eurotiales</taxon>
        <taxon>Aspergillaceae</taxon>
        <taxon>Penicillium</taxon>
    </lineage>
</organism>